<dbReference type="InterPro" id="IPR011698">
    <property type="entry name" value="GATase_3"/>
</dbReference>
<reference evidence="3" key="1">
    <citation type="journal article" date="2021" name="Microbiology">
        <title>Metagenomic Analysis of the Microbial Community in the Underground Coal Fire Area (Kemerovo Region, Russia) Revealed Predominance of Thermophilic Members of the Phyla Deinococcus-thermus, Aquificae, and Firmicutes.</title>
        <authorList>
            <person name="Kadnikov V."/>
            <person name="Mardanov A.V."/>
            <person name="Beletsky A.V."/>
            <person name="Karnachuk O.V."/>
            <person name="Ravin N.V."/>
        </authorList>
    </citation>
    <scope>NUCLEOTIDE SEQUENCE</scope>
    <source>
        <strain evidence="3">RBS10-49</strain>
    </source>
</reference>
<dbReference type="AlphaFoldDB" id="A0A947GHN4"/>
<accession>A0A947GHN4</accession>
<dbReference type="PROSITE" id="PS51274">
    <property type="entry name" value="GATASE_COBBQ"/>
    <property type="match status" value="1"/>
</dbReference>
<evidence type="ECO:0000259" key="2">
    <source>
        <dbReference type="Pfam" id="PF07685"/>
    </source>
</evidence>
<evidence type="ECO:0000313" key="3">
    <source>
        <dbReference type="EMBL" id="MBT9283358.1"/>
    </source>
</evidence>
<dbReference type="EMBL" id="JAHHQF010000094">
    <property type="protein sequence ID" value="MBT9283358.1"/>
    <property type="molecule type" value="Genomic_DNA"/>
</dbReference>
<evidence type="ECO:0000313" key="4">
    <source>
        <dbReference type="Proteomes" id="UP000748108"/>
    </source>
</evidence>
<dbReference type="SUPFAM" id="SSF52317">
    <property type="entry name" value="Class I glutamine amidotransferase-like"/>
    <property type="match status" value="1"/>
</dbReference>
<keyword evidence="1" id="KW-0315">Glutamine amidotransferase</keyword>
<organism evidence="3 4">
    <name type="scientific">Hydrogenibacillus schlegelii</name>
    <name type="common">Bacillus schlegelii</name>
    <dbReference type="NCBI Taxonomy" id="1484"/>
    <lineage>
        <taxon>Bacteria</taxon>
        <taxon>Bacillati</taxon>
        <taxon>Bacillota</taxon>
        <taxon>Bacilli</taxon>
        <taxon>Bacillales</taxon>
        <taxon>Bacillales Family X. Incertae Sedis</taxon>
        <taxon>Hydrogenibacillus</taxon>
    </lineage>
</organism>
<dbReference type="GO" id="GO:0003824">
    <property type="term" value="F:catalytic activity"/>
    <property type="evidence" value="ECO:0007669"/>
    <property type="project" value="InterPro"/>
</dbReference>
<dbReference type="Pfam" id="PF07685">
    <property type="entry name" value="GATase_3"/>
    <property type="match status" value="1"/>
</dbReference>
<name>A0A947GHN4_HYDSH</name>
<proteinExistence type="predicted"/>
<dbReference type="Proteomes" id="UP000748108">
    <property type="component" value="Unassembled WGS sequence"/>
</dbReference>
<comment type="caution">
    <text evidence="3">The sequence shown here is derived from an EMBL/GenBank/DDBJ whole genome shotgun (WGS) entry which is preliminary data.</text>
</comment>
<sequence>MSFAPEGTLRPGTTLRLGLVAVDGWNAASLFEAATVFKRRAEWRGFAVRPVPIRPEAPQAALDADLLVVAGDDGPGLVRALDALPALERGLRAAADAGRAIAAFGGGYPLLGRAIRLPDGRTVPGAGLLPVITELEERYASGPFVGRFPDLGGEAALFVAFEHRRGRMTLEGGAAPLLIVLRGHGNNGQDRTEGARVGRIIGTSFRGSALAYQPALADRLLAWALGLSGEAALPPVDDGWAERARERWLRRLDPRGRLWTRSPEGS</sequence>
<protein>
    <recommendedName>
        <fullName evidence="2">CobB/CobQ-like glutamine amidotransferase domain-containing protein</fullName>
    </recommendedName>
</protein>
<gene>
    <name evidence="3" type="ORF">KM312_12105</name>
</gene>
<feature type="domain" description="CobB/CobQ-like glutamine amidotransferase" evidence="2">
    <location>
        <begin position="60"/>
        <end position="208"/>
    </location>
</feature>
<dbReference type="InterPro" id="IPR029062">
    <property type="entry name" value="Class_I_gatase-like"/>
</dbReference>
<evidence type="ECO:0000256" key="1">
    <source>
        <dbReference type="ARBA" id="ARBA00022962"/>
    </source>
</evidence>